<feature type="binding site" evidence="8">
    <location>
        <position position="117"/>
    </location>
    <ligand>
        <name>ATP</name>
        <dbReference type="ChEBI" id="CHEBI:30616"/>
    </ligand>
</feature>
<dbReference type="Proteomes" id="UP001597262">
    <property type="component" value="Unassembled WGS sequence"/>
</dbReference>
<feature type="binding site" evidence="8">
    <location>
        <position position="257"/>
    </location>
    <ligand>
        <name>Mg(2+)</name>
        <dbReference type="ChEBI" id="CHEBI:18420"/>
    </ligand>
</feature>
<accession>A0ABW3RYQ0</accession>
<dbReference type="InterPro" id="IPR003846">
    <property type="entry name" value="SelO"/>
</dbReference>
<feature type="active site" description="Proton acceptor" evidence="8">
    <location>
        <position position="256"/>
    </location>
</feature>
<keyword evidence="10" id="KW-1185">Reference proteome</keyword>
<keyword evidence="4 8" id="KW-0479">Metal-binding</keyword>
<proteinExistence type="inferred from homology"/>
<protein>
    <recommendedName>
        <fullName evidence="8">Protein nucleotidyltransferase YdiU</fullName>
        <ecNumber evidence="8">2.7.7.-</ecNumber>
    </recommendedName>
    <alternativeName>
        <fullName evidence="8">Protein adenylyltransferase YdiU</fullName>
        <ecNumber evidence="8">2.7.7.108</ecNumber>
    </alternativeName>
    <alternativeName>
        <fullName evidence="8">Protein uridylyltransferase YdiU</fullName>
        <ecNumber evidence="8">2.7.7.-</ecNumber>
    </alternativeName>
</protein>
<comment type="cofactor">
    <cofactor evidence="8">
        <name>Mg(2+)</name>
        <dbReference type="ChEBI" id="CHEBI:18420"/>
    </cofactor>
    <cofactor evidence="8">
        <name>Mn(2+)</name>
        <dbReference type="ChEBI" id="CHEBI:29035"/>
    </cofactor>
</comment>
<keyword evidence="3 8" id="KW-0548">Nucleotidyltransferase</keyword>
<reference evidence="10" key="1">
    <citation type="journal article" date="2019" name="Int. J. Syst. Evol. Microbiol.">
        <title>The Global Catalogue of Microorganisms (GCM) 10K type strain sequencing project: providing services to taxonomists for standard genome sequencing and annotation.</title>
        <authorList>
            <consortium name="The Broad Institute Genomics Platform"/>
            <consortium name="The Broad Institute Genome Sequencing Center for Infectious Disease"/>
            <person name="Wu L."/>
            <person name="Ma J."/>
        </authorList>
    </citation>
    <scope>NUCLEOTIDE SEQUENCE [LARGE SCALE GENOMIC DNA]</scope>
    <source>
        <strain evidence="10">CCUG 59189</strain>
    </source>
</reference>
<feature type="binding site" evidence="8">
    <location>
        <position position="94"/>
    </location>
    <ligand>
        <name>ATP</name>
        <dbReference type="ChEBI" id="CHEBI:30616"/>
    </ligand>
</feature>
<evidence type="ECO:0000256" key="6">
    <source>
        <dbReference type="ARBA" id="ARBA00022840"/>
    </source>
</evidence>
<feature type="binding site" evidence="8">
    <location>
        <position position="130"/>
    </location>
    <ligand>
        <name>ATP</name>
        <dbReference type="ChEBI" id="CHEBI:30616"/>
    </ligand>
</feature>
<comment type="catalytic activity">
    <reaction evidence="8">
        <text>L-tyrosyl-[protein] + ATP = O-(5'-adenylyl)-L-tyrosyl-[protein] + diphosphate</text>
        <dbReference type="Rhea" id="RHEA:54288"/>
        <dbReference type="Rhea" id="RHEA-COMP:10136"/>
        <dbReference type="Rhea" id="RHEA-COMP:13846"/>
        <dbReference type="ChEBI" id="CHEBI:30616"/>
        <dbReference type="ChEBI" id="CHEBI:33019"/>
        <dbReference type="ChEBI" id="CHEBI:46858"/>
        <dbReference type="ChEBI" id="CHEBI:83624"/>
        <dbReference type="EC" id="2.7.7.108"/>
    </reaction>
</comment>
<comment type="caution">
    <text evidence="9">The sequence shown here is derived from an EMBL/GenBank/DDBJ whole genome shotgun (WGS) entry which is preliminary data.</text>
</comment>
<dbReference type="EMBL" id="JBHTLM010000010">
    <property type="protein sequence ID" value="MFD1177636.1"/>
    <property type="molecule type" value="Genomic_DNA"/>
</dbReference>
<feature type="binding site" evidence="8">
    <location>
        <position position="129"/>
    </location>
    <ligand>
        <name>ATP</name>
        <dbReference type="ChEBI" id="CHEBI:30616"/>
    </ligand>
</feature>
<comment type="catalytic activity">
    <reaction evidence="8">
        <text>L-seryl-[protein] + ATP = 3-O-(5'-adenylyl)-L-seryl-[protein] + diphosphate</text>
        <dbReference type="Rhea" id="RHEA:58120"/>
        <dbReference type="Rhea" id="RHEA-COMP:9863"/>
        <dbReference type="Rhea" id="RHEA-COMP:15073"/>
        <dbReference type="ChEBI" id="CHEBI:29999"/>
        <dbReference type="ChEBI" id="CHEBI:30616"/>
        <dbReference type="ChEBI" id="CHEBI:33019"/>
        <dbReference type="ChEBI" id="CHEBI:142516"/>
        <dbReference type="EC" id="2.7.7.108"/>
    </reaction>
</comment>
<sequence>MIKHEASIKAGWNFDNSYAGLPKFFFTRMEPSPVSAPKIAVLNEPLAAALGLDAKALQQEDGAAVFGGNRVPEGAQPLAQAYAGHQFGHFTMLGDGRALLIGEQMTPSGERFDIQLKGSGRTPYSRRGDGRAALGPMLREYIISEAMHALGVPTTRSLAVTTTGENVIRESELPGAVLTRIAASHIRVGTFEYAAHWGTEDDLRTLADYTLQRHYPEIEAGENRYLSLLQAVIRQQAELIAKWQLVGFIHGVMNTDNMTLSGETIDYGPCAFMDVYNPGTVFSSIDLHGRYAYGNQPYIGAWNLTVLAETLLPLLHDDREDAIEMAEEAIAQFNGLFSAHWLKGMRAKLGIFGEEPEDESLIKNLLMLMEKYRADYTNTFLALTFDKREDSVLFGTEEFASWKEQWQGRRSRQSESSEASYQLMRRSNPAVIPRNYRVEEALEAAVQRDDYSVMNRLLSVLSRPFDYSPDQAEYAKLPAEACGPYRTFCGT</sequence>
<keyword evidence="7 8" id="KW-0460">Magnesium</keyword>
<keyword evidence="6 8" id="KW-0067">ATP-binding</keyword>
<dbReference type="RefSeq" id="WP_379320081.1">
    <property type="nucleotide sequence ID" value="NZ_JBHTLM010000010.1"/>
</dbReference>
<dbReference type="HAMAP" id="MF_00692">
    <property type="entry name" value="SelO"/>
    <property type="match status" value="1"/>
</dbReference>
<comment type="catalytic activity">
    <reaction evidence="8">
        <text>L-seryl-[protein] + UTP = O-(5'-uridylyl)-L-seryl-[protein] + diphosphate</text>
        <dbReference type="Rhea" id="RHEA:64604"/>
        <dbReference type="Rhea" id="RHEA-COMP:9863"/>
        <dbReference type="Rhea" id="RHEA-COMP:16635"/>
        <dbReference type="ChEBI" id="CHEBI:29999"/>
        <dbReference type="ChEBI" id="CHEBI:33019"/>
        <dbReference type="ChEBI" id="CHEBI:46398"/>
        <dbReference type="ChEBI" id="CHEBI:156051"/>
    </reaction>
</comment>
<dbReference type="NCBIfam" id="NF000658">
    <property type="entry name" value="PRK00029.1"/>
    <property type="match status" value="1"/>
</dbReference>
<feature type="binding site" evidence="8">
    <location>
        <position position="180"/>
    </location>
    <ligand>
        <name>ATP</name>
        <dbReference type="ChEBI" id="CHEBI:30616"/>
    </ligand>
</feature>
<name>A0ABW3RYQ0_9BACL</name>
<evidence type="ECO:0000256" key="5">
    <source>
        <dbReference type="ARBA" id="ARBA00022741"/>
    </source>
</evidence>
<comment type="similarity">
    <text evidence="1 8">Belongs to the SELO family.</text>
</comment>
<keyword evidence="8" id="KW-0464">Manganese</keyword>
<evidence type="ECO:0000256" key="7">
    <source>
        <dbReference type="ARBA" id="ARBA00022842"/>
    </source>
</evidence>
<dbReference type="PANTHER" id="PTHR12153">
    <property type="entry name" value="SELENOPROTEIN O"/>
    <property type="match status" value="1"/>
</dbReference>
<feature type="binding site" evidence="8">
    <location>
        <position position="266"/>
    </location>
    <ligand>
        <name>Mg(2+)</name>
        <dbReference type="ChEBI" id="CHEBI:18420"/>
    </ligand>
</feature>
<evidence type="ECO:0000313" key="10">
    <source>
        <dbReference type="Proteomes" id="UP001597262"/>
    </source>
</evidence>
<evidence type="ECO:0000256" key="4">
    <source>
        <dbReference type="ARBA" id="ARBA00022723"/>
    </source>
</evidence>
<keyword evidence="2 8" id="KW-0808">Transferase</keyword>
<comment type="catalytic activity">
    <reaction evidence="8">
        <text>L-threonyl-[protein] + ATP = 3-O-(5'-adenylyl)-L-threonyl-[protein] + diphosphate</text>
        <dbReference type="Rhea" id="RHEA:54292"/>
        <dbReference type="Rhea" id="RHEA-COMP:11060"/>
        <dbReference type="Rhea" id="RHEA-COMP:13847"/>
        <dbReference type="ChEBI" id="CHEBI:30013"/>
        <dbReference type="ChEBI" id="CHEBI:30616"/>
        <dbReference type="ChEBI" id="CHEBI:33019"/>
        <dbReference type="ChEBI" id="CHEBI:138113"/>
        <dbReference type="EC" id="2.7.7.108"/>
    </reaction>
</comment>
<dbReference type="Pfam" id="PF02696">
    <property type="entry name" value="SelO"/>
    <property type="match status" value="1"/>
</dbReference>
<keyword evidence="5 8" id="KW-0547">Nucleotide-binding</keyword>
<comment type="function">
    <text evidence="8">Nucleotidyltransferase involved in the post-translational modification of proteins. It can catalyze the addition of adenosine monophosphate (AMP) or uridine monophosphate (UMP) to a protein, resulting in modifications known as AMPylation and UMPylation.</text>
</comment>
<feature type="binding site" evidence="8">
    <location>
        <position position="96"/>
    </location>
    <ligand>
        <name>ATP</name>
        <dbReference type="ChEBI" id="CHEBI:30616"/>
    </ligand>
</feature>
<feature type="binding site" evidence="8">
    <location>
        <position position="97"/>
    </location>
    <ligand>
        <name>ATP</name>
        <dbReference type="ChEBI" id="CHEBI:30616"/>
    </ligand>
</feature>
<dbReference type="EC" id="2.7.7.108" evidence="8"/>
<evidence type="ECO:0000256" key="2">
    <source>
        <dbReference type="ARBA" id="ARBA00022679"/>
    </source>
</evidence>
<feature type="binding site" evidence="8">
    <location>
        <position position="187"/>
    </location>
    <ligand>
        <name>ATP</name>
        <dbReference type="ChEBI" id="CHEBI:30616"/>
    </ligand>
</feature>
<dbReference type="EC" id="2.7.7.-" evidence="8"/>
<gene>
    <name evidence="8" type="primary">ydiU</name>
    <name evidence="8" type="synonym">selO</name>
    <name evidence="9" type="ORF">ACFQ3W_15185</name>
</gene>
<evidence type="ECO:0000256" key="8">
    <source>
        <dbReference type="HAMAP-Rule" id="MF_00692"/>
    </source>
</evidence>
<evidence type="ECO:0000256" key="3">
    <source>
        <dbReference type="ARBA" id="ARBA00022695"/>
    </source>
</evidence>
<evidence type="ECO:0000313" key="9">
    <source>
        <dbReference type="EMBL" id="MFD1177636.1"/>
    </source>
</evidence>
<organism evidence="9 10">
    <name type="scientific">Paenibacillus puldeungensis</name>
    <dbReference type="NCBI Taxonomy" id="696536"/>
    <lineage>
        <taxon>Bacteria</taxon>
        <taxon>Bacillati</taxon>
        <taxon>Bacillota</taxon>
        <taxon>Bacilli</taxon>
        <taxon>Bacillales</taxon>
        <taxon>Paenibacillaceae</taxon>
        <taxon>Paenibacillus</taxon>
    </lineage>
</organism>
<feature type="binding site" evidence="8">
    <location>
        <position position="266"/>
    </location>
    <ligand>
        <name>ATP</name>
        <dbReference type="ChEBI" id="CHEBI:30616"/>
    </ligand>
</feature>
<comment type="catalytic activity">
    <reaction evidence="8">
        <text>L-histidyl-[protein] + UTP = N(tele)-(5'-uridylyl)-L-histidyl-[protein] + diphosphate</text>
        <dbReference type="Rhea" id="RHEA:83891"/>
        <dbReference type="Rhea" id="RHEA-COMP:9745"/>
        <dbReference type="Rhea" id="RHEA-COMP:20239"/>
        <dbReference type="ChEBI" id="CHEBI:29979"/>
        <dbReference type="ChEBI" id="CHEBI:33019"/>
        <dbReference type="ChEBI" id="CHEBI:46398"/>
        <dbReference type="ChEBI" id="CHEBI:233474"/>
    </reaction>
</comment>
<dbReference type="PANTHER" id="PTHR12153:SF15">
    <property type="entry name" value="PROTEIN ADENYLYLTRANSFERASE SELO, MITOCHONDRIAL"/>
    <property type="match status" value="1"/>
</dbReference>
<comment type="catalytic activity">
    <reaction evidence="8">
        <text>L-tyrosyl-[protein] + UTP = O-(5'-uridylyl)-L-tyrosyl-[protein] + diphosphate</text>
        <dbReference type="Rhea" id="RHEA:83887"/>
        <dbReference type="Rhea" id="RHEA-COMP:10136"/>
        <dbReference type="Rhea" id="RHEA-COMP:20238"/>
        <dbReference type="ChEBI" id="CHEBI:33019"/>
        <dbReference type="ChEBI" id="CHEBI:46398"/>
        <dbReference type="ChEBI" id="CHEBI:46858"/>
        <dbReference type="ChEBI" id="CHEBI:90602"/>
    </reaction>
</comment>
<evidence type="ECO:0000256" key="1">
    <source>
        <dbReference type="ARBA" id="ARBA00009747"/>
    </source>
</evidence>